<keyword evidence="5" id="KW-0418">Kinase</keyword>
<dbReference type="InterPro" id="IPR000014">
    <property type="entry name" value="PAS"/>
</dbReference>
<dbReference type="EC" id="2.7.13.3" evidence="2"/>
<feature type="domain" description="PAC" evidence="7">
    <location>
        <begin position="168"/>
        <end position="220"/>
    </location>
</feature>
<sequence length="365" mass="41931">MQEHSFAFRLKEQLELNHLTLQTVASALGISRTAVHKWTKGGEIDYDNLRKLADFLGVNWIWLRYGEQALSSVRHAGPVTQPMTDLRRRYTAEIMESEARMRLAQQGARIVTWEWNLISDEVAYSANVEEVYGWPIRSNQDFWQHLPPDDVAAMMAMYEQAISTGENCEYDFRIPQLDGSLRWISSRATVVSDALGRKIKMVGISMDNTARNLAEEALRHSEARFRAMFEQSWGALGYLDLDGRWQRVNQSLCELLGYAADELYTTTWQALTHPEDLAPNLALFEQLKRGELSRYVMEKRLRHQQGHYLWLRVRTSLQRDLPDASAAHLISVFEDIDAQRSELARLQARINELEAADNATASGRD</sequence>
<dbReference type="Gene3D" id="3.30.450.20">
    <property type="entry name" value="PAS domain"/>
    <property type="match status" value="2"/>
</dbReference>
<evidence type="ECO:0000259" key="8">
    <source>
        <dbReference type="PROSITE" id="PS50943"/>
    </source>
</evidence>
<evidence type="ECO:0000259" key="7">
    <source>
        <dbReference type="PROSITE" id="PS50113"/>
    </source>
</evidence>
<dbReference type="InterPro" id="IPR010982">
    <property type="entry name" value="Lambda_DNA-bd_dom_sf"/>
</dbReference>
<protein>
    <recommendedName>
        <fullName evidence="2">histidine kinase</fullName>
        <ecNumber evidence="2">2.7.13.3</ecNumber>
    </recommendedName>
</protein>
<evidence type="ECO:0000259" key="6">
    <source>
        <dbReference type="PROSITE" id="PS50112"/>
    </source>
</evidence>
<dbReference type="GO" id="GO:0003677">
    <property type="term" value="F:DNA binding"/>
    <property type="evidence" value="ECO:0007669"/>
    <property type="project" value="InterPro"/>
</dbReference>
<dbReference type="InterPro" id="IPR052162">
    <property type="entry name" value="Sensor_kinase/Photoreceptor"/>
</dbReference>
<dbReference type="InterPro" id="IPR000700">
    <property type="entry name" value="PAS-assoc_C"/>
</dbReference>
<evidence type="ECO:0000256" key="1">
    <source>
        <dbReference type="ARBA" id="ARBA00000085"/>
    </source>
</evidence>
<feature type="domain" description="HTH cro/C1-type" evidence="8">
    <location>
        <begin position="10"/>
        <end position="63"/>
    </location>
</feature>
<dbReference type="SMART" id="SM00091">
    <property type="entry name" value="PAS"/>
    <property type="match status" value="2"/>
</dbReference>
<dbReference type="EMBL" id="PGGC01000068">
    <property type="protein sequence ID" value="PJG59392.1"/>
    <property type="molecule type" value="Genomic_DNA"/>
</dbReference>
<keyword evidence="10" id="KW-1185">Reference proteome</keyword>
<dbReference type="OrthoDB" id="8573350at2"/>
<dbReference type="SUPFAM" id="SSF47413">
    <property type="entry name" value="lambda repressor-like DNA-binding domains"/>
    <property type="match status" value="1"/>
</dbReference>
<evidence type="ECO:0000313" key="9">
    <source>
        <dbReference type="EMBL" id="PJG59392.1"/>
    </source>
</evidence>
<dbReference type="SMART" id="SM00086">
    <property type="entry name" value="PAC"/>
    <property type="match status" value="2"/>
</dbReference>
<dbReference type="PROSITE" id="PS50943">
    <property type="entry name" value="HTH_CROC1"/>
    <property type="match status" value="1"/>
</dbReference>
<dbReference type="CDD" id="cd00130">
    <property type="entry name" value="PAS"/>
    <property type="match status" value="2"/>
</dbReference>
<keyword evidence="3" id="KW-0597">Phosphoprotein</keyword>
<gene>
    <name evidence="9" type="ORF">CUC53_07535</name>
</gene>
<feature type="domain" description="PAS" evidence="6">
    <location>
        <begin position="221"/>
        <end position="291"/>
    </location>
</feature>
<dbReference type="SMART" id="SM00530">
    <property type="entry name" value="HTH_XRE"/>
    <property type="match status" value="1"/>
</dbReference>
<dbReference type="AlphaFoldDB" id="A0A2H9U5U0"/>
<accession>A0A2H9U5U0</accession>
<dbReference type="PROSITE" id="PS50113">
    <property type="entry name" value="PAC"/>
    <property type="match status" value="1"/>
</dbReference>
<evidence type="ECO:0000256" key="5">
    <source>
        <dbReference type="ARBA" id="ARBA00022777"/>
    </source>
</evidence>
<evidence type="ECO:0000256" key="3">
    <source>
        <dbReference type="ARBA" id="ARBA00022553"/>
    </source>
</evidence>
<evidence type="ECO:0000256" key="2">
    <source>
        <dbReference type="ARBA" id="ARBA00012438"/>
    </source>
</evidence>
<dbReference type="Gene3D" id="2.10.70.100">
    <property type="match status" value="1"/>
</dbReference>
<dbReference type="CDD" id="cd00093">
    <property type="entry name" value="HTH_XRE"/>
    <property type="match status" value="1"/>
</dbReference>
<dbReference type="Pfam" id="PF01381">
    <property type="entry name" value="HTH_3"/>
    <property type="match status" value="1"/>
</dbReference>
<dbReference type="Proteomes" id="UP000235861">
    <property type="component" value="Unassembled WGS sequence"/>
</dbReference>
<evidence type="ECO:0000313" key="10">
    <source>
        <dbReference type="Proteomes" id="UP000235861"/>
    </source>
</evidence>
<dbReference type="SUPFAM" id="SSF55785">
    <property type="entry name" value="PYP-like sensor domain (PAS domain)"/>
    <property type="match status" value="2"/>
</dbReference>
<name>A0A2H9U5U0_9GAMM</name>
<comment type="catalytic activity">
    <reaction evidence="1">
        <text>ATP + protein L-histidine = ADP + protein N-phospho-L-histidine.</text>
        <dbReference type="EC" id="2.7.13.3"/>
    </reaction>
</comment>
<comment type="caution">
    <text evidence="9">The sequence shown here is derived from an EMBL/GenBank/DDBJ whole genome shotgun (WGS) entry which is preliminary data.</text>
</comment>
<dbReference type="NCBIfam" id="TIGR00229">
    <property type="entry name" value="sensory_box"/>
    <property type="match status" value="2"/>
</dbReference>
<reference evidence="9 10" key="1">
    <citation type="submission" date="2017-11" db="EMBL/GenBank/DDBJ databases">
        <title>Draft genome sequence of environmental isolate Aeromonas cavernicola sp. nov. MDC 2508.</title>
        <authorList>
            <person name="Colston S.M."/>
            <person name="Navarro A."/>
            <person name="Martinez-Murcia A.J."/>
            <person name="Graf J."/>
        </authorList>
    </citation>
    <scope>NUCLEOTIDE SEQUENCE [LARGE SCALE GENOMIC DNA]</scope>
    <source>
        <strain evidence="9 10">MDC 2508</strain>
    </source>
</reference>
<organism evidence="9 10">
    <name type="scientific">Aeromonas cavernicola</name>
    <dbReference type="NCBI Taxonomy" id="1006623"/>
    <lineage>
        <taxon>Bacteria</taxon>
        <taxon>Pseudomonadati</taxon>
        <taxon>Pseudomonadota</taxon>
        <taxon>Gammaproteobacteria</taxon>
        <taxon>Aeromonadales</taxon>
        <taxon>Aeromonadaceae</taxon>
        <taxon>Aeromonas</taxon>
    </lineage>
</organism>
<dbReference type="InterPro" id="IPR013655">
    <property type="entry name" value="PAS_fold_3"/>
</dbReference>
<dbReference type="Pfam" id="PF08447">
    <property type="entry name" value="PAS_3"/>
    <property type="match status" value="2"/>
</dbReference>
<dbReference type="GO" id="GO:0004673">
    <property type="term" value="F:protein histidine kinase activity"/>
    <property type="evidence" value="ECO:0007669"/>
    <property type="project" value="UniProtKB-EC"/>
</dbReference>
<evidence type="ECO:0000256" key="4">
    <source>
        <dbReference type="ARBA" id="ARBA00022679"/>
    </source>
</evidence>
<dbReference type="PANTHER" id="PTHR43304">
    <property type="entry name" value="PHYTOCHROME-LIKE PROTEIN CPH1"/>
    <property type="match status" value="1"/>
</dbReference>
<dbReference type="PANTHER" id="PTHR43304:SF1">
    <property type="entry name" value="PAC DOMAIN-CONTAINING PROTEIN"/>
    <property type="match status" value="1"/>
</dbReference>
<dbReference type="InterPro" id="IPR035965">
    <property type="entry name" value="PAS-like_dom_sf"/>
</dbReference>
<keyword evidence="4" id="KW-0808">Transferase</keyword>
<proteinExistence type="predicted"/>
<dbReference type="InterPro" id="IPR001387">
    <property type="entry name" value="Cro/C1-type_HTH"/>
</dbReference>
<dbReference type="PROSITE" id="PS50112">
    <property type="entry name" value="PAS"/>
    <property type="match status" value="1"/>
</dbReference>
<dbReference type="InterPro" id="IPR001610">
    <property type="entry name" value="PAC"/>
</dbReference>
<dbReference type="Gene3D" id="1.10.260.40">
    <property type="entry name" value="lambda repressor-like DNA-binding domains"/>
    <property type="match status" value="1"/>
</dbReference>